<organism evidence="1">
    <name type="scientific">Lepeophtheirus salmonis</name>
    <name type="common">Salmon louse</name>
    <name type="synonym">Caligus salmonis</name>
    <dbReference type="NCBI Taxonomy" id="72036"/>
    <lineage>
        <taxon>Eukaryota</taxon>
        <taxon>Metazoa</taxon>
        <taxon>Ecdysozoa</taxon>
        <taxon>Arthropoda</taxon>
        <taxon>Crustacea</taxon>
        <taxon>Multicrustacea</taxon>
        <taxon>Hexanauplia</taxon>
        <taxon>Copepoda</taxon>
        <taxon>Siphonostomatoida</taxon>
        <taxon>Caligidae</taxon>
        <taxon>Lepeophtheirus</taxon>
    </lineage>
</organism>
<reference evidence="1" key="1">
    <citation type="submission" date="2014-05" db="EMBL/GenBank/DDBJ databases">
        <authorList>
            <person name="Chronopoulou M."/>
        </authorList>
    </citation>
    <scope>NUCLEOTIDE SEQUENCE</scope>
    <source>
        <tissue evidence="1">Whole organism</tissue>
    </source>
</reference>
<evidence type="ECO:0000313" key="1">
    <source>
        <dbReference type="EMBL" id="CDW49095.1"/>
    </source>
</evidence>
<protein>
    <submittedName>
        <fullName evidence="1">Uncharacterized protein</fullName>
    </submittedName>
</protein>
<feature type="non-terminal residue" evidence="1">
    <location>
        <position position="125"/>
    </location>
</feature>
<dbReference type="EMBL" id="HACA01031734">
    <property type="protein sequence ID" value="CDW49095.1"/>
    <property type="molecule type" value="Transcribed_RNA"/>
</dbReference>
<sequence length="125" mass="14263">MTTSRVTIHLWPDGKVNKIFVNSKLLYLGITNFYNIITIFDFFKFSGQTTSEIKGLLDEGMVKAELMDALYLVAGDIRFSLKKISCTSCQELMVMRDTPTDSITFDSPTYQHVDLKEFIDIMSRG</sequence>
<dbReference type="OrthoDB" id="6774179at2759"/>
<name>A0A0K2VFC6_LEPSM</name>
<accession>A0A0K2VFC6</accession>
<proteinExistence type="predicted"/>
<dbReference type="AlphaFoldDB" id="A0A0K2VFC6"/>